<dbReference type="Gene3D" id="3.40.720.10">
    <property type="entry name" value="Alkaline Phosphatase, subunit A"/>
    <property type="match status" value="1"/>
</dbReference>
<evidence type="ECO:0000313" key="4">
    <source>
        <dbReference type="Proteomes" id="UP000009328"/>
    </source>
</evidence>
<name>K0KN53_WICCF</name>
<dbReference type="GO" id="GO:0019637">
    <property type="term" value="P:organophosphate metabolic process"/>
    <property type="evidence" value="ECO:0007669"/>
    <property type="project" value="UniProtKB-ARBA"/>
</dbReference>
<comment type="similarity">
    <text evidence="1">Belongs to the sulfatase family.</text>
</comment>
<gene>
    <name evidence="3" type="ORF">BN7_2107</name>
</gene>
<dbReference type="Pfam" id="PF00884">
    <property type="entry name" value="Sulfatase"/>
    <property type="match status" value="1"/>
</dbReference>
<dbReference type="STRING" id="1206466.K0KN53"/>
<dbReference type="SUPFAM" id="SSF53649">
    <property type="entry name" value="Alkaline phosphatase-like"/>
    <property type="match status" value="1"/>
</dbReference>
<dbReference type="InterPro" id="IPR000917">
    <property type="entry name" value="Sulfatase_N"/>
</dbReference>
<proteinExistence type="inferred from homology"/>
<dbReference type="GO" id="GO:0004065">
    <property type="term" value="F:arylsulfatase activity"/>
    <property type="evidence" value="ECO:0007669"/>
    <property type="project" value="UniProtKB-EC"/>
</dbReference>
<dbReference type="eggNOG" id="KOG3867">
    <property type="taxonomic scope" value="Eukaryota"/>
</dbReference>
<feature type="domain" description="Sulfatase N-terminal" evidence="2">
    <location>
        <begin position="2"/>
        <end position="375"/>
    </location>
</feature>
<dbReference type="InterPro" id="IPR050738">
    <property type="entry name" value="Sulfatase"/>
</dbReference>
<accession>K0KN53</accession>
<dbReference type="Proteomes" id="UP000009328">
    <property type="component" value="Unassembled WGS sequence"/>
</dbReference>
<dbReference type="Gene3D" id="3.30.1120.10">
    <property type="match status" value="1"/>
</dbReference>
<evidence type="ECO:0000313" key="3">
    <source>
        <dbReference type="EMBL" id="CCH42563.1"/>
    </source>
</evidence>
<keyword evidence="4" id="KW-1185">Reference proteome</keyword>
<keyword evidence="3" id="KW-0378">Hydrolase</keyword>
<dbReference type="EC" id="3.1.6.1" evidence="3"/>
<dbReference type="PANTHER" id="PTHR42693:SF33">
    <property type="entry name" value="ARYLSULFATASE"/>
    <property type="match status" value="1"/>
</dbReference>
<dbReference type="InterPro" id="IPR017850">
    <property type="entry name" value="Alkaline_phosphatase_core_sf"/>
</dbReference>
<protein>
    <submittedName>
        <fullName evidence="3">Arylsulfatase</fullName>
        <ecNumber evidence="3">3.1.6.1</ecNumber>
    </submittedName>
</protein>
<evidence type="ECO:0000256" key="1">
    <source>
        <dbReference type="ARBA" id="ARBA00008779"/>
    </source>
</evidence>
<comment type="caution">
    <text evidence="3">The sequence shown here is derived from an EMBL/GenBank/DDBJ whole genome shotgun (WGS) entry which is preliminary data.</text>
</comment>
<dbReference type="PANTHER" id="PTHR42693">
    <property type="entry name" value="ARYLSULFATASE FAMILY MEMBER"/>
    <property type="match status" value="1"/>
</dbReference>
<dbReference type="EMBL" id="CAIF01000048">
    <property type="protein sequence ID" value="CCH42563.1"/>
    <property type="molecule type" value="Genomic_DNA"/>
</dbReference>
<reference evidence="3 4" key="1">
    <citation type="journal article" date="2012" name="Eukaryot. Cell">
        <title>Draft genome sequence of Wickerhamomyces ciferrii NRRL Y-1031 F-60-10.</title>
        <authorList>
            <person name="Schneider J."/>
            <person name="Andrea H."/>
            <person name="Blom J."/>
            <person name="Jaenicke S."/>
            <person name="Ruckert C."/>
            <person name="Schorsch C."/>
            <person name="Szczepanowski R."/>
            <person name="Farwick M."/>
            <person name="Goesmann A."/>
            <person name="Puhler A."/>
            <person name="Schaffer S."/>
            <person name="Tauch A."/>
            <person name="Kohler T."/>
            <person name="Brinkrolf K."/>
        </authorList>
    </citation>
    <scope>NUCLEOTIDE SEQUENCE [LARGE SCALE GENOMIC DNA]</scope>
    <source>
        <strain evidence="4">ATCC 14091 / BCRC 22168 / CBS 111 / JCM 3599 / NBRC 0793 / NRRL Y-1031 F-60-10</strain>
    </source>
</reference>
<dbReference type="InParanoid" id="K0KN53"/>
<organism evidence="3 4">
    <name type="scientific">Wickerhamomyces ciferrii (strain ATCC 14091 / BCRC 22168 / CBS 111 / JCM 3599 / NBRC 0793 / NRRL Y-1031 F-60-10)</name>
    <name type="common">Yeast</name>
    <name type="synonym">Pichia ciferrii</name>
    <dbReference type="NCBI Taxonomy" id="1206466"/>
    <lineage>
        <taxon>Eukaryota</taxon>
        <taxon>Fungi</taxon>
        <taxon>Dikarya</taxon>
        <taxon>Ascomycota</taxon>
        <taxon>Saccharomycotina</taxon>
        <taxon>Saccharomycetes</taxon>
        <taxon>Phaffomycetales</taxon>
        <taxon>Wickerhamomycetaceae</taxon>
        <taxon>Wickerhamomyces</taxon>
    </lineage>
</organism>
<sequence length="508" mass="57294">MLLSGTDNHIAGVGQMGESVRQFNEDLKDKPGYEGILHQRVVALSEILKEEGYFNTISGKWHLGLTDESSPTAKGFEKSFALLPGAGNHYKYFPLDPTTGETPNNFLPPLFEHDGELFHAGKQPGHIPDDYYSTKFFTDKLLEQWNSTDRKGRPFFSLLTYTAPHWPLQAPQDVIEKYKGVYDKGPRELRAARLKKATQLGIIAPNTVPHEVHVKHGSWETFATDRKERENRIMETYAGMVDVLDKQIGRVLDKLESEGELDNTFILFMSDNGAEGAIWEAFPLNDHIASLSNQYYNNKLENIGNKNSFVFYSDEWAQAATAPNFMYKFYSAEGGIKCPLIVSYPKLISQNAGKISNSFLTVMDILPTVLEIAGVAHPGEEFKGRKVSTPIGKTFTGVLKKPDVEIHTYDDSKAIGWELFAQRAIRRGDWKITFIPEPFGSNSWELYNVKNDPGETLNLATKEPKIFEKLKHDWAIYVAETGLIEVSINSEIIAKYHALENSILEDNF</sequence>
<dbReference type="HOGENOM" id="CLU_006332_11_1_1"/>
<evidence type="ECO:0000259" key="2">
    <source>
        <dbReference type="Pfam" id="PF00884"/>
    </source>
</evidence>
<dbReference type="AlphaFoldDB" id="K0KN53"/>